<evidence type="ECO:0000313" key="3">
    <source>
        <dbReference type="Proteomes" id="UP000479190"/>
    </source>
</evidence>
<evidence type="ECO:0000256" key="1">
    <source>
        <dbReference type="SAM" id="MobiDB-lite"/>
    </source>
</evidence>
<reference evidence="2 3" key="1">
    <citation type="submission" date="2020-02" db="EMBL/GenBank/DDBJ databases">
        <authorList>
            <person name="Ferguson B K."/>
        </authorList>
    </citation>
    <scope>NUCLEOTIDE SEQUENCE [LARGE SCALE GENOMIC DNA]</scope>
</reference>
<dbReference type="PANTHER" id="PTHR47331">
    <property type="entry name" value="PHD-TYPE DOMAIN-CONTAINING PROTEIN"/>
    <property type="match status" value="1"/>
</dbReference>
<organism evidence="2 3">
    <name type="scientific">Trichogramma brassicae</name>
    <dbReference type="NCBI Taxonomy" id="86971"/>
    <lineage>
        <taxon>Eukaryota</taxon>
        <taxon>Metazoa</taxon>
        <taxon>Ecdysozoa</taxon>
        <taxon>Arthropoda</taxon>
        <taxon>Hexapoda</taxon>
        <taxon>Insecta</taxon>
        <taxon>Pterygota</taxon>
        <taxon>Neoptera</taxon>
        <taxon>Endopterygota</taxon>
        <taxon>Hymenoptera</taxon>
        <taxon>Apocrita</taxon>
        <taxon>Proctotrupomorpha</taxon>
        <taxon>Chalcidoidea</taxon>
        <taxon>Trichogrammatidae</taxon>
        <taxon>Trichogramma</taxon>
    </lineage>
</organism>
<gene>
    <name evidence="2" type="ORF">TBRA_LOCUS1874</name>
</gene>
<proteinExistence type="predicted"/>
<dbReference type="Proteomes" id="UP000479190">
    <property type="component" value="Unassembled WGS sequence"/>
</dbReference>
<dbReference type="Pfam" id="PF03564">
    <property type="entry name" value="DUF1759"/>
    <property type="match status" value="1"/>
</dbReference>
<protein>
    <submittedName>
        <fullName evidence="2">Uncharacterized protein</fullName>
    </submittedName>
</protein>
<accession>A0A6H5I0X2</accession>
<evidence type="ECO:0000313" key="2">
    <source>
        <dbReference type="EMBL" id="CAB0029850.1"/>
    </source>
</evidence>
<feature type="compositionally biased region" description="Polar residues" evidence="1">
    <location>
        <begin position="272"/>
        <end position="294"/>
    </location>
</feature>
<sequence length="402" mass="46401">MEQLKKRWDEFEKKHEALAASEEVDLQDDYFVKDQYSVVYEAFLNNLGLFQDHLLKVKRETLQIGTQPKIDESIAEMDVNRAKLPVIVIGDFSGDIQDWVRFRDTFKEMVIARPNLPAIFKMNYLRTYVKGEAAELLREVPSGGEHFATAWKVLLSHYDNKRLLINKLMTKLMSLPAMANDSAVELMRVLNGVRNLLQALKALGSPVQHWDHFTVFLTRSKITQQCRVKWEDSVNQLRDPTVPDTFEDLCKFLEAERNALSLLESTKDFTKKNSSSTRESKATTSKGRRSSNFVQSSSDKSACLVCSEAHPVEQCPQFRVLSRESELSDTNGCATDVLERTCIKIVNLLLLVLLAMESIIRSCIRLSRKKGRRLRSDLETIVQKLMKHRLRRKMLWQLFLRK</sequence>
<dbReference type="AlphaFoldDB" id="A0A6H5I0X2"/>
<name>A0A6H5I0X2_9HYME</name>
<dbReference type="InterPro" id="IPR005312">
    <property type="entry name" value="DUF1759"/>
</dbReference>
<dbReference type="EMBL" id="CADCXV010000358">
    <property type="protein sequence ID" value="CAB0029850.1"/>
    <property type="molecule type" value="Genomic_DNA"/>
</dbReference>
<keyword evidence="3" id="KW-1185">Reference proteome</keyword>
<feature type="region of interest" description="Disordered" evidence="1">
    <location>
        <begin position="271"/>
        <end position="294"/>
    </location>
</feature>
<dbReference type="OrthoDB" id="7696997at2759"/>